<reference evidence="2 3" key="1">
    <citation type="journal article" date="2019" name="Nat. Ecol. Evol.">
        <title>Megaphylogeny resolves global patterns of mushroom evolution.</title>
        <authorList>
            <person name="Varga T."/>
            <person name="Krizsan K."/>
            <person name="Foldi C."/>
            <person name="Dima B."/>
            <person name="Sanchez-Garcia M."/>
            <person name="Sanchez-Ramirez S."/>
            <person name="Szollosi G.J."/>
            <person name="Szarkandi J.G."/>
            <person name="Papp V."/>
            <person name="Albert L."/>
            <person name="Andreopoulos W."/>
            <person name="Angelini C."/>
            <person name="Antonin V."/>
            <person name="Barry K.W."/>
            <person name="Bougher N.L."/>
            <person name="Buchanan P."/>
            <person name="Buyck B."/>
            <person name="Bense V."/>
            <person name="Catcheside P."/>
            <person name="Chovatia M."/>
            <person name="Cooper J."/>
            <person name="Damon W."/>
            <person name="Desjardin D."/>
            <person name="Finy P."/>
            <person name="Geml J."/>
            <person name="Haridas S."/>
            <person name="Hughes K."/>
            <person name="Justo A."/>
            <person name="Karasinski D."/>
            <person name="Kautmanova I."/>
            <person name="Kiss B."/>
            <person name="Kocsube S."/>
            <person name="Kotiranta H."/>
            <person name="LaButti K.M."/>
            <person name="Lechner B.E."/>
            <person name="Liimatainen K."/>
            <person name="Lipzen A."/>
            <person name="Lukacs Z."/>
            <person name="Mihaltcheva S."/>
            <person name="Morgado L.N."/>
            <person name="Niskanen T."/>
            <person name="Noordeloos M.E."/>
            <person name="Ohm R.A."/>
            <person name="Ortiz-Santana B."/>
            <person name="Ovrebo C."/>
            <person name="Racz N."/>
            <person name="Riley R."/>
            <person name="Savchenko A."/>
            <person name="Shiryaev A."/>
            <person name="Soop K."/>
            <person name="Spirin V."/>
            <person name="Szebenyi C."/>
            <person name="Tomsovsky M."/>
            <person name="Tulloss R.E."/>
            <person name="Uehling J."/>
            <person name="Grigoriev I.V."/>
            <person name="Vagvolgyi C."/>
            <person name="Papp T."/>
            <person name="Martin F.M."/>
            <person name="Miettinen O."/>
            <person name="Hibbett D.S."/>
            <person name="Nagy L.G."/>
        </authorList>
    </citation>
    <scope>NUCLEOTIDE SEQUENCE [LARGE SCALE GENOMIC DNA]</scope>
    <source>
        <strain evidence="2 3">CBS 962.96</strain>
    </source>
</reference>
<feature type="compositionally biased region" description="Low complexity" evidence="1">
    <location>
        <begin position="328"/>
        <end position="343"/>
    </location>
</feature>
<sequence length="393" mass="44715">MSTMSLSTPNLPIRSFDGRVGAVIGDSRVFVTTPNMDMIYAPTLLCQTRMRRCRNFAKDDPCFYPQPYFHEIGHLAVIPCTNLNDDEPLRVMWYIPKESDWEEVAGSSIKGVGFLKAGLFDRLRTLSTRLFNLVDKMPEEQQRDVYIRRERDQLRKLLERLEGVSSSGEDTFLLLSCAQRLFLELFARRQWLLVYLPQAEEVNSNNEVNRRIMGAFTDNLDTADRLFRMGIPVWLVRSTAHLDLTRIDKHVVPLDETFDHRLPLRDPDLELDVSHRVPEHELIYTGLPGSYKRYLKMAQYVYNLYSYTSLLGSFGAKDGMTPTRAPAASASSSQISSPSNSSQPSGSVVSGFAAVLEAVDVTSQAQVIVPEAKKQSKKPCKCTDYLFMNWYID</sequence>
<name>A0A4S8KK75_DENBC</name>
<evidence type="ECO:0000313" key="3">
    <source>
        <dbReference type="Proteomes" id="UP000297245"/>
    </source>
</evidence>
<dbReference type="OrthoDB" id="2634326at2759"/>
<accession>A0A4S8KK75</accession>
<dbReference type="Proteomes" id="UP000297245">
    <property type="component" value="Unassembled WGS sequence"/>
</dbReference>
<evidence type="ECO:0000256" key="1">
    <source>
        <dbReference type="SAM" id="MobiDB-lite"/>
    </source>
</evidence>
<keyword evidence="3" id="KW-1185">Reference proteome</keyword>
<evidence type="ECO:0000313" key="2">
    <source>
        <dbReference type="EMBL" id="THU75843.1"/>
    </source>
</evidence>
<dbReference type="AlphaFoldDB" id="A0A4S8KK75"/>
<proteinExistence type="predicted"/>
<dbReference type="EMBL" id="ML181456">
    <property type="protein sequence ID" value="THU75843.1"/>
    <property type="molecule type" value="Genomic_DNA"/>
</dbReference>
<feature type="region of interest" description="Disordered" evidence="1">
    <location>
        <begin position="322"/>
        <end position="343"/>
    </location>
</feature>
<protein>
    <submittedName>
        <fullName evidence="2">Uncharacterized protein</fullName>
    </submittedName>
</protein>
<gene>
    <name evidence="2" type="ORF">K435DRAFT_209485</name>
</gene>
<organism evidence="2 3">
    <name type="scientific">Dendrothele bispora (strain CBS 962.96)</name>
    <dbReference type="NCBI Taxonomy" id="1314807"/>
    <lineage>
        <taxon>Eukaryota</taxon>
        <taxon>Fungi</taxon>
        <taxon>Dikarya</taxon>
        <taxon>Basidiomycota</taxon>
        <taxon>Agaricomycotina</taxon>
        <taxon>Agaricomycetes</taxon>
        <taxon>Agaricomycetidae</taxon>
        <taxon>Agaricales</taxon>
        <taxon>Agaricales incertae sedis</taxon>
        <taxon>Dendrothele</taxon>
    </lineage>
</organism>